<dbReference type="RefSeq" id="WP_336586202.1">
    <property type="nucleotide sequence ID" value="NZ_JBBAXC010000004.1"/>
</dbReference>
<dbReference type="InterPro" id="IPR000551">
    <property type="entry name" value="MerR-type_HTH_dom"/>
</dbReference>
<sequence length="225" mass="26843">MKKTTVTISKAAKLLNMTSHTLKSWEIAFTPILSIQRDQNHARKFTAENLQVLKRIKELKNEGNSDEEIIQLIIGEKERIYERELQREEVEACNRTVDKRKEEESIQNEMAPMLEQLEGNIVSQVRKAVKEEMETITTKQTRIHSSEISSLSHKVDTLREVSEFEREFYQEELEKERDLFKEKVSEREEKFISFVQERLRNRTEVKEQQPKYFFNFLKNLLNFAK</sequence>
<comment type="caution">
    <text evidence="2">The sequence shown here is derived from an EMBL/GenBank/DDBJ whole genome shotgun (WGS) entry which is preliminary data.</text>
</comment>
<feature type="domain" description="HTH merR-type" evidence="1">
    <location>
        <begin position="7"/>
        <end position="72"/>
    </location>
</feature>
<keyword evidence="3" id="KW-1185">Reference proteome</keyword>
<name>A0ABU8HBS5_9BACI</name>
<dbReference type="Proteomes" id="UP001312865">
    <property type="component" value="Unassembled WGS sequence"/>
</dbReference>
<dbReference type="SUPFAM" id="SSF46955">
    <property type="entry name" value="Putative DNA-binding domain"/>
    <property type="match status" value="1"/>
</dbReference>
<dbReference type="Gene3D" id="1.10.1660.10">
    <property type="match status" value="1"/>
</dbReference>
<evidence type="ECO:0000313" key="3">
    <source>
        <dbReference type="Proteomes" id="UP001312865"/>
    </source>
</evidence>
<protein>
    <submittedName>
        <fullName evidence="2">MerR family transcriptional regulator</fullName>
    </submittedName>
</protein>
<dbReference type="InterPro" id="IPR009061">
    <property type="entry name" value="DNA-bd_dom_put_sf"/>
</dbReference>
<dbReference type="EMBL" id="JBBAXC010000004">
    <property type="protein sequence ID" value="MEI5906771.1"/>
    <property type="molecule type" value="Genomic_DNA"/>
</dbReference>
<evidence type="ECO:0000259" key="1">
    <source>
        <dbReference type="Pfam" id="PF13411"/>
    </source>
</evidence>
<gene>
    <name evidence="2" type="ORF">WAK64_06830</name>
</gene>
<evidence type="ECO:0000313" key="2">
    <source>
        <dbReference type="EMBL" id="MEI5906771.1"/>
    </source>
</evidence>
<organism evidence="2 3">
    <name type="scientific">Bacillus spongiae</name>
    <dbReference type="NCBI Taxonomy" id="2683610"/>
    <lineage>
        <taxon>Bacteria</taxon>
        <taxon>Bacillati</taxon>
        <taxon>Bacillota</taxon>
        <taxon>Bacilli</taxon>
        <taxon>Bacillales</taxon>
        <taxon>Bacillaceae</taxon>
        <taxon>Bacillus</taxon>
    </lineage>
</organism>
<dbReference type="Pfam" id="PF13411">
    <property type="entry name" value="MerR_1"/>
    <property type="match status" value="1"/>
</dbReference>
<reference evidence="2 3" key="1">
    <citation type="journal article" date="2018" name="J. Microbiol.">
        <title>Bacillus spongiae sp. nov., isolated from sponge of Jeju Island.</title>
        <authorList>
            <person name="Lee G.E."/>
            <person name="Im W.T."/>
            <person name="Park J.S."/>
        </authorList>
    </citation>
    <scope>NUCLEOTIDE SEQUENCE [LARGE SCALE GENOMIC DNA]</scope>
    <source>
        <strain evidence="2 3">135PIL107-10</strain>
    </source>
</reference>
<proteinExistence type="predicted"/>
<accession>A0ABU8HBS5</accession>